<evidence type="ECO:0000313" key="3">
    <source>
        <dbReference type="Proteomes" id="UP000031670"/>
    </source>
</evidence>
<dbReference type="Gene3D" id="2.150.10.10">
    <property type="entry name" value="Serralysin-like metalloprotease, C-terminal"/>
    <property type="match status" value="1"/>
</dbReference>
<keyword evidence="1" id="KW-0106">Calcium</keyword>
<dbReference type="InterPro" id="IPR001343">
    <property type="entry name" value="Hemolysn_Ca-bd"/>
</dbReference>
<organism evidence="2 3">
    <name type="scientific">Vibrio ishigakensis</name>
    <dbReference type="NCBI Taxonomy" id="1481914"/>
    <lineage>
        <taxon>Bacteria</taxon>
        <taxon>Pseudomonadati</taxon>
        <taxon>Pseudomonadota</taxon>
        <taxon>Gammaproteobacteria</taxon>
        <taxon>Vibrionales</taxon>
        <taxon>Vibrionaceae</taxon>
        <taxon>Vibrio</taxon>
    </lineage>
</organism>
<gene>
    <name evidence="2" type="ORF">JCM19232_1315</name>
</gene>
<dbReference type="InterPro" id="IPR019960">
    <property type="entry name" value="T1SS_VCA0849"/>
</dbReference>
<dbReference type="AlphaFoldDB" id="A0A0B8PJA5"/>
<sequence length="345" mass="35831">MEFSTVTRRTDNAEITVTTTDLGIFGDDGSIQSDTDTITVNINPVANAPTLTLDPAAKRSLNTIITEAAVQSRGIPLIGLMAALSDIGEALSIEVRGLDANAVVEATAGSVTLDNGVWVLDEAALATAVVKYTSSPGETTVSFDVVAVSKELDGNTELDSADSQVISYAAEIIADGTDLDASLEAEPTTIVDGDGDTVLTGSDNDDELIGGEGNDTLIGGLGSDILTGGGGADLFVFNEVDDQQEDVITDFSVSEGDSIDLAGIFSELDSNLDLDSLLQNFAASQELTATQVGTTDDVKIELDTGGTKQSILVKDLYSQLDNGGDLNQDLLTTLFENNVIKYDGS</sequence>
<dbReference type="NCBIfam" id="TIGR03661">
    <property type="entry name" value="T1SS_VCA0849"/>
    <property type="match status" value="1"/>
</dbReference>
<reference evidence="2 3" key="2">
    <citation type="submission" date="2015-01" db="EMBL/GenBank/DDBJ databases">
        <authorList>
            <consortium name="NBRP consortium"/>
            <person name="Sawabe T."/>
            <person name="Meirelles P."/>
            <person name="Feng G."/>
            <person name="Sayaka M."/>
            <person name="Hattori M."/>
            <person name="Ohkuma M."/>
        </authorList>
    </citation>
    <scope>NUCLEOTIDE SEQUENCE [LARGE SCALE GENOMIC DNA]</scope>
    <source>
        <strain evidence="2 3">JCM19232</strain>
    </source>
</reference>
<proteinExistence type="predicted"/>
<dbReference type="InterPro" id="IPR011049">
    <property type="entry name" value="Serralysin-like_metalloprot_C"/>
</dbReference>
<comment type="caution">
    <text evidence="2">The sequence shown here is derived from an EMBL/GenBank/DDBJ whole genome shotgun (WGS) entry which is preliminary data.</text>
</comment>
<dbReference type="Proteomes" id="UP000031670">
    <property type="component" value="Unassembled WGS sequence"/>
</dbReference>
<dbReference type="PRINTS" id="PR00313">
    <property type="entry name" value="CABNDNGRPT"/>
</dbReference>
<dbReference type="SUPFAM" id="SSF51120">
    <property type="entry name" value="beta-Roll"/>
    <property type="match status" value="1"/>
</dbReference>
<accession>A0A0B8PJA5</accession>
<evidence type="ECO:0000256" key="1">
    <source>
        <dbReference type="ARBA" id="ARBA00022837"/>
    </source>
</evidence>
<protein>
    <submittedName>
        <fullName evidence="2">RTX toxins</fullName>
    </submittedName>
</protein>
<dbReference type="Pfam" id="PF00353">
    <property type="entry name" value="HemolysinCabind"/>
    <property type="match status" value="1"/>
</dbReference>
<name>A0A0B8PJA5_9VIBR</name>
<dbReference type="InterPro" id="IPR018511">
    <property type="entry name" value="Hemolysin-typ_Ca-bd_CS"/>
</dbReference>
<dbReference type="PROSITE" id="PS00330">
    <property type="entry name" value="HEMOLYSIN_CALCIUM"/>
    <property type="match status" value="2"/>
</dbReference>
<dbReference type="GO" id="GO:0005509">
    <property type="term" value="F:calcium ion binding"/>
    <property type="evidence" value="ECO:0007669"/>
    <property type="project" value="InterPro"/>
</dbReference>
<evidence type="ECO:0000313" key="2">
    <source>
        <dbReference type="EMBL" id="GAM63168.1"/>
    </source>
</evidence>
<reference evidence="2 3" key="1">
    <citation type="submission" date="2015-01" db="EMBL/GenBank/DDBJ databases">
        <title>Vibrio sp. C5 JCM 19232 whole genome shotgun sequence.</title>
        <authorList>
            <person name="Sawabe T."/>
            <person name="Meirelles P."/>
            <person name="Feng G."/>
            <person name="Sayaka M."/>
            <person name="Hattori M."/>
            <person name="Ohkuma M."/>
        </authorList>
    </citation>
    <scope>NUCLEOTIDE SEQUENCE [LARGE SCALE GENOMIC DNA]</scope>
    <source>
        <strain evidence="2 3">JCM19232</strain>
    </source>
</reference>
<dbReference type="EMBL" id="BBSA01000008">
    <property type="protein sequence ID" value="GAM63168.1"/>
    <property type="molecule type" value="Genomic_DNA"/>
</dbReference>